<protein>
    <submittedName>
        <fullName evidence="7">Noelin-2</fullName>
    </submittedName>
</protein>
<dbReference type="AlphaFoldDB" id="A0A1S3J234"/>
<evidence type="ECO:0000256" key="4">
    <source>
        <dbReference type="SAM" id="SignalP"/>
    </source>
</evidence>
<gene>
    <name evidence="7" type="primary">LOC106169540</name>
</gene>
<proteinExistence type="predicted"/>
<evidence type="ECO:0000256" key="3">
    <source>
        <dbReference type="PROSITE-ProRule" id="PRU00446"/>
    </source>
</evidence>
<dbReference type="InParanoid" id="A0A1S3J234"/>
<keyword evidence="2" id="KW-0964">Secreted</keyword>
<accession>A0A1S3J234</accession>
<reference evidence="7" key="1">
    <citation type="submission" date="2025-08" db="UniProtKB">
        <authorList>
            <consortium name="RefSeq"/>
        </authorList>
    </citation>
    <scope>IDENTIFICATION</scope>
    <source>
        <tissue evidence="7">Gonads</tissue>
    </source>
</reference>
<keyword evidence="4" id="KW-0732">Signal</keyword>
<dbReference type="PANTHER" id="PTHR23192:SF87">
    <property type="entry name" value="AMASSIN-3"/>
    <property type="match status" value="1"/>
</dbReference>
<dbReference type="RefSeq" id="XP_013404485.1">
    <property type="nucleotide sequence ID" value="XM_013549031.1"/>
</dbReference>
<dbReference type="Proteomes" id="UP000085678">
    <property type="component" value="Unplaced"/>
</dbReference>
<organism evidence="6 7">
    <name type="scientific">Lingula anatina</name>
    <name type="common">Brachiopod</name>
    <name type="synonym">Lingula unguis</name>
    <dbReference type="NCBI Taxonomy" id="7574"/>
    <lineage>
        <taxon>Eukaryota</taxon>
        <taxon>Metazoa</taxon>
        <taxon>Spiralia</taxon>
        <taxon>Lophotrochozoa</taxon>
        <taxon>Brachiopoda</taxon>
        <taxon>Linguliformea</taxon>
        <taxon>Lingulata</taxon>
        <taxon>Lingulida</taxon>
        <taxon>Linguloidea</taxon>
        <taxon>Lingulidae</taxon>
        <taxon>Lingula</taxon>
    </lineage>
</organism>
<dbReference type="GeneID" id="106169540"/>
<evidence type="ECO:0000256" key="2">
    <source>
        <dbReference type="ARBA" id="ARBA00022525"/>
    </source>
</evidence>
<dbReference type="SMART" id="SM00284">
    <property type="entry name" value="OLF"/>
    <property type="match status" value="1"/>
</dbReference>
<dbReference type="InterPro" id="IPR050605">
    <property type="entry name" value="Olfactomedin-like_domain"/>
</dbReference>
<evidence type="ECO:0000259" key="5">
    <source>
        <dbReference type="PROSITE" id="PS51132"/>
    </source>
</evidence>
<evidence type="ECO:0000313" key="6">
    <source>
        <dbReference type="Proteomes" id="UP000085678"/>
    </source>
</evidence>
<comment type="subcellular location">
    <subcellularLocation>
        <location evidence="1">Secreted</location>
    </subcellularLocation>
</comment>
<sequence>MCLFGRSALALCILFGVGLSHSQQDRFSNLLELLKLQVQIEKTGDFLRRDCPTLFQQTGVSRYLRSEPRVGQSPSYNGVTSEELALKISLASHTLEFLTQSYLRCTADQQINTNGTGCGMPTIENSSGVFQYNPANSRQSAWMRDSQPTNQSSANRVWFFRGFVRDNAVIMFDSVEAMKRNHSRETIRLPYNWAGTGHVVYRDSVYFQRALTKNIVKFDFKNRTAMIEASMRDVDGGNTCTYPWRGYTTTDFAVDEYGLWLVYGNISNNCNLVIAKINPDTLNVEKSWATTISSGSVGNTFMKCGVLYATNSYSELSNYIRYTYDTNTGKQESLPPNGIPFKPPGKYNTMLDYNPHDGLLYYADMIKGNLATFPIV</sequence>
<dbReference type="OrthoDB" id="8626508at2759"/>
<feature type="domain" description="Olfactomedin-like" evidence="5">
    <location>
        <begin position="117"/>
        <end position="376"/>
    </location>
</feature>
<dbReference type="PANTHER" id="PTHR23192">
    <property type="entry name" value="OLFACTOMEDIN-RELATED"/>
    <property type="match status" value="1"/>
</dbReference>
<feature type="chain" id="PRO_5010380347" evidence="4">
    <location>
        <begin position="23"/>
        <end position="376"/>
    </location>
</feature>
<dbReference type="GO" id="GO:0007165">
    <property type="term" value="P:signal transduction"/>
    <property type="evidence" value="ECO:0007669"/>
    <property type="project" value="TreeGrafter"/>
</dbReference>
<dbReference type="PROSITE" id="PS51132">
    <property type="entry name" value="OLF"/>
    <property type="match status" value="1"/>
</dbReference>
<dbReference type="SUPFAM" id="SSF63825">
    <property type="entry name" value="YWTD domain"/>
    <property type="match status" value="1"/>
</dbReference>
<dbReference type="KEGG" id="lak:106169540"/>
<dbReference type="InterPro" id="IPR003112">
    <property type="entry name" value="Olfac-like_dom"/>
</dbReference>
<feature type="signal peptide" evidence="4">
    <location>
        <begin position="1"/>
        <end position="22"/>
    </location>
</feature>
<dbReference type="GO" id="GO:0005615">
    <property type="term" value="C:extracellular space"/>
    <property type="evidence" value="ECO:0007669"/>
    <property type="project" value="TreeGrafter"/>
</dbReference>
<comment type="caution">
    <text evidence="3">Lacks conserved residue(s) required for the propagation of feature annotation.</text>
</comment>
<evidence type="ECO:0000313" key="7">
    <source>
        <dbReference type="RefSeq" id="XP_013404485.1"/>
    </source>
</evidence>
<evidence type="ECO:0000256" key="1">
    <source>
        <dbReference type="ARBA" id="ARBA00004613"/>
    </source>
</evidence>
<name>A0A1S3J234_LINAN</name>
<keyword evidence="6" id="KW-1185">Reference proteome</keyword>
<dbReference type="Pfam" id="PF02191">
    <property type="entry name" value="OLF"/>
    <property type="match status" value="1"/>
</dbReference>